<reference evidence="2" key="1">
    <citation type="journal article" date="2019" name="Int. J. Syst. Evol. Microbiol.">
        <title>The Global Catalogue of Microorganisms (GCM) 10K type strain sequencing project: providing services to taxonomists for standard genome sequencing and annotation.</title>
        <authorList>
            <consortium name="The Broad Institute Genomics Platform"/>
            <consortium name="The Broad Institute Genome Sequencing Center for Infectious Disease"/>
            <person name="Wu L."/>
            <person name="Ma J."/>
        </authorList>
    </citation>
    <scope>NUCLEOTIDE SEQUENCE [LARGE SCALE GENOMIC DNA]</scope>
    <source>
        <strain evidence="2">CCUG 43114</strain>
    </source>
</reference>
<sequence>MGEPPTDWVSGERVFAPPTGTLDVDWLVPAVLDALPGTAPTAARAALERARARLHAAPDTPELHDELELTADAVVREAAEAFRT</sequence>
<dbReference type="Proteomes" id="UP001596122">
    <property type="component" value="Unassembled WGS sequence"/>
</dbReference>
<organism evidence="1 2">
    <name type="scientific">Aquipuribacter nitratireducens</name>
    <dbReference type="NCBI Taxonomy" id="650104"/>
    <lineage>
        <taxon>Bacteria</taxon>
        <taxon>Bacillati</taxon>
        <taxon>Actinomycetota</taxon>
        <taxon>Actinomycetes</taxon>
        <taxon>Micrococcales</taxon>
        <taxon>Intrasporangiaceae</taxon>
        <taxon>Aquipuribacter</taxon>
    </lineage>
</organism>
<accession>A0ABW0GM11</accession>
<keyword evidence="2" id="KW-1185">Reference proteome</keyword>
<dbReference type="EMBL" id="JBHSLD010000007">
    <property type="protein sequence ID" value="MFC5380702.1"/>
    <property type="molecule type" value="Genomic_DNA"/>
</dbReference>
<proteinExistence type="predicted"/>
<protein>
    <submittedName>
        <fullName evidence="1">Uncharacterized protein</fullName>
    </submittedName>
</protein>
<evidence type="ECO:0000313" key="1">
    <source>
        <dbReference type="EMBL" id="MFC5380702.1"/>
    </source>
</evidence>
<evidence type="ECO:0000313" key="2">
    <source>
        <dbReference type="Proteomes" id="UP001596122"/>
    </source>
</evidence>
<dbReference type="RefSeq" id="WP_340267781.1">
    <property type="nucleotide sequence ID" value="NZ_JBBEOG010000002.1"/>
</dbReference>
<name>A0ABW0GM11_9MICO</name>
<comment type="caution">
    <text evidence="1">The sequence shown here is derived from an EMBL/GenBank/DDBJ whole genome shotgun (WGS) entry which is preliminary data.</text>
</comment>
<gene>
    <name evidence="1" type="ORF">ACFPJ6_07865</name>
</gene>